<dbReference type="AlphaFoldDB" id="A0AAJ0GGA7"/>
<feature type="compositionally biased region" description="Acidic residues" evidence="1">
    <location>
        <begin position="168"/>
        <end position="179"/>
    </location>
</feature>
<keyword evidence="3" id="KW-1185">Reference proteome</keyword>
<feature type="compositionally biased region" description="Polar residues" evidence="1">
    <location>
        <begin position="153"/>
        <end position="165"/>
    </location>
</feature>
<sequence length="287" mass="32727">MGIFHDSATMSAMGIERLTPKASPRAFPATPSILIKTEKTKGAEARTFERQQELDRRYYAQHIHEMILADRVRWAARPQEDRVRAILAKRKQLIKKRNGNAQMRTTEWKFEDQHDEEEEVEWLKEQFEDWIEGCGEEDEVERERKSLCGRYISKSSYKDPSTSPESGRDDDDGDDDEEPTPQAIKSEPGVKTEPVMDLQESIEVAMKPADKKVEKKEECTAFSLTLRLRLEPGIATKSYWGYHDMMEMVLIEPMVVKTDEAGGDGGGLKRRFDSVVDGGGAAKKARI</sequence>
<organism evidence="2 3">
    <name type="scientific">Extremus antarcticus</name>
    <dbReference type="NCBI Taxonomy" id="702011"/>
    <lineage>
        <taxon>Eukaryota</taxon>
        <taxon>Fungi</taxon>
        <taxon>Dikarya</taxon>
        <taxon>Ascomycota</taxon>
        <taxon>Pezizomycotina</taxon>
        <taxon>Dothideomycetes</taxon>
        <taxon>Dothideomycetidae</taxon>
        <taxon>Mycosphaerellales</taxon>
        <taxon>Extremaceae</taxon>
        <taxon>Extremus</taxon>
    </lineage>
</organism>
<protein>
    <submittedName>
        <fullName evidence="2">Uncharacterized protein</fullName>
    </submittedName>
</protein>
<accession>A0AAJ0GGA7</accession>
<name>A0AAJ0GGA7_9PEZI</name>
<dbReference type="Proteomes" id="UP001271007">
    <property type="component" value="Unassembled WGS sequence"/>
</dbReference>
<proteinExistence type="predicted"/>
<reference evidence="2" key="1">
    <citation type="submission" date="2023-04" db="EMBL/GenBank/DDBJ databases">
        <title>Black Yeasts Isolated from many extreme environments.</title>
        <authorList>
            <person name="Coleine C."/>
            <person name="Stajich J.E."/>
            <person name="Selbmann L."/>
        </authorList>
    </citation>
    <scope>NUCLEOTIDE SEQUENCE</scope>
    <source>
        <strain evidence="2">CCFEE 5312</strain>
    </source>
</reference>
<comment type="caution">
    <text evidence="2">The sequence shown here is derived from an EMBL/GenBank/DDBJ whole genome shotgun (WGS) entry which is preliminary data.</text>
</comment>
<evidence type="ECO:0000256" key="1">
    <source>
        <dbReference type="SAM" id="MobiDB-lite"/>
    </source>
</evidence>
<dbReference type="EMBL" id="JAWDJX010000004">
    <property type="protein sequence ID" value="KAK3056975.1"/>
    <property type="molecule type" value="Genomic_DNA"/>
</dbReference>
<feature type="region of interest" description="Disordered" evidence="1">
    <location>
        <begin position="153"/>
        <end position="194"/>
    </location>
</feature>
<gene>
    <name evidence="2" type="ORF">LTR09_002013</name>
</gene>
<evidence type="ECO:0000313" key="2">
    <source>
        <dbReference type="EMBL" id="KAK3056975.1"/>
    </source>
</evidence>
<evidence type="ECO:0000313" key="3">
    <source>
        <dbReference type="Proteomes" id="UP001271007"/>
    </source>
</evidence>